<dbReference type="OrthoDB" id="65445at2759"/>
<dbReference type="Proteomes" id="UP001152797">
    <property type="component" value="Unassembled WGS sequence"/>
</dbReference>
<evidence type="ECO:0000256" key="1">
    <source>
        <dbReference type="SAM" id="MobiDB-lite"/>
    </source>
</evidence>
<accession>A0A9P1BXL8</accession>
<evidence type="ECO:0000313" key="4">
    <source>
        <dbReference type="Proteomes" id="UP001152797"/>
    </source>
</evidence>
<dbReference type="PANTHER" id="PTHR31723">
    <property type="entry name" value="PATHOGENESIS-RELATED FAMILY PROTEIN"/>
    <property type="match status" value="1"/>
</dbReference>
<keyword evidence="4" id="KW-1185">Reference proteome</keyword>
<sequence>MATDDKDGLSDESKGVTHGEVIRDYQPAPGAKWRSGRPDYAAVNKLYFEHRVMNHAEGSLEALIQKFMKNWDVECRHIASTHQWQTMDVSKFKAALNGGCPFNAQLLSDMSHANVLIGETPEYSATASSAEAGMKNFGAAFPEGFAWEVLEVFSGPPNVTFKWRHFGKMTGTFKDKHGKEHKGNGEMLNIIGLCIAKVSEDLKIESVDVYYNPNDLVRPLAT</sequence>
<proteinExistence type="predicted"/>
<gene>
    <name evidence="2" type="ORF">C1SCF055_LOCUS9167</name>
</gene>
<dbReference type="Gene3D" id="3.10.450.50">
    <property type="match status" value="1"/>
</dbReference>
<protein>
    <recommendedName>
        <fullName evidence="5">Pathogen-related protein</fullName>
    </recommendedName>
</protein>
<feature type="region of interest" description="Disordered" evidence="1">
    <location>
        <begin position="1"/>
        <end position="21"/>
    </location>
</feature>
<dbReference type="EMBL" id="CAMXCT030000627">
    <property type="protein sequence ID" value="CAL4768681.1"/>
    <property type="molecule type" value="Genomic_DNA"/>
</dbReference>
<reference evidence="2" key="1">
    <citation type="submission" date="2022-10" db="EMBL/GenBank/DDBJ databases">
        <authorList>
            <person name="Chen Y."/>
            <person name="Dougan E. K."/>
            <person name="Chan C."/>
            <person name="Rhodes N."/>
            <person name="Thang M."/>
        </authorList>
    </citation>
    <scope>NUCLEOTIDE SEQUENCE</scope>
</reference>
<dbReference type="EMBL" id="CAMXCT010000627">
    <property type="protein sequence ID" value="CAI3981369.1"/>
    <property type="molecule type" value="Genomic_DNA"/>
</dbReference>
<name>A0A9P1BXL8_9DINO</name>
<dbReference type="InterPro" id="IPR032710">
    <property type="entry name" value="NTF2-like_dom_sf"/>
</dbReference>
<reference evidence="3" key="2">
    <citation type="submission" date="2024-04" db="EMBL/GenBank/DDBJ databases">
        <authorList>
            <person name="Chen Y."/>
            <person name="Shah S."/>
            <person name="Dougan E. K."/>
            <person name="Thang M."/>
            <person name="Chan C."/>
        </authorList>
    </citation>
    <scope>NUCLEOTIDE SEQUENCE [LARGE SCALE GENOMIC DNA]</scope>
</reference>
<dbReference type="SUPFAM" id="SSF54427">
    <property type="entry name" value="NTF2-like"/>
    <property type="match status" value="1"/>
</dbReference>
<organism evidence="2">
    <name type="scientific">Cladocopium goreaui</name>
    <dbReference type="NCBI Taxonomy" id="2562237"/>
    <lineage>
        <taxon>Eukaryota</taxon>
        <taxon>Sar</taxon>
        <taxon>Alveolata</taxon>
        <taxon>Dinophyceae</taxon>
        <taxon>Suessiales</taxon>
        <taxon>Symbiodiniaceae</taxon>
        <taxon>Cladocopium</taxon>
    </lineage>
</organism>
<evidence type="ECO:0000313" key="3">
    <source>
        <dbReference type="EMBL" id="CAL1134744.1"/>
    </source>
</evidence>
<dbReference type="InterPro" id="IPR053218">
    <property type="entry name" value="Pathogen-related_defense"/>
</dbReference>
<evidence type="ECO:0008006" key="5">
    <source>
        <dbReference type="Google" id="ProtNLM"/>
    </source>
</evidence>
<evidence type="ECO:0000313" key="2">
    <source>
        <dbReference type="EMBL" id="CAI3981369.1"/>
    </source>
</evidence>
<dbReference type="AlphaFoldDB" id="A0A9P1BXL8"/>
<comment type="caution">
    <text evidence="2">The sequence shown here is derived from an EMBL/GenBank/DDBJ whole genome shotgun (WGS) entry which is preliminary data.</text>
</comment>
<dbReference type="EMBL" id="CAMXCT020000627">
    <property type="protein sequence ID" value="CAL1134744.1"/>
    <property type="molecule type" value="Genomic_DNA"/>
</dbReference>
<dbReference type="PANTHER" id="PTHR31723:SF10">
    <property type="entry name" value="PATHOGEN-RELATED PROTEIN"/>
    <property type="match status" value="1"/>
</dbReference>